<gene>
    <name evidence="2" type="ORF">C2E20_7151</name>
</gene>
<dbReference type="InterPro" id="IPR015943">
    <property type="entry name" value="WD40/YVTN_repeat-like_dom_sf"/>
</dbReference>
<feature type="compositionally biased region" description="Low complexity" evidence="1">
    <location>
        <begin position="72"/>
        <end position="104"/>
    </location>
</feature>
<reference evidence="2 3" key="1">
    <citation type="journal article" date="2018" name="Plant J.">
        <title>Genome sequences of Chlorella sorokiniana UTEX 1602 and Micractinium conductrix SAG 241.80: implications to maltose excretion by a green alga.</title>
        <authorList>
            <person name="Arriola M.B."/>
            <person name="Velmurugan N."/>
            <person name="Zhang Y."/>
            <person name="Plunkett M.H."/>
            <person name="Hondzo H."/>
            <person name="Barney B.M."/>
        </authorList>
    </citation>
    <scope>NUCLEOTIDE SEQUENCE [LARGE SCALE GENOMIC DNA]</scope>
    <source>
        <strain evidence="2 3">SAG 241.80</strain>
    </source>
</reference>
<feature type="region of interest" description="Disordered" evidence="1">
    <location>
        <begin position="447"/>
        <end position="475"/>
    </location>
</feature>
<dbReference type="Pfam" id="PF00400">
    <property type="entry name" value="WD40"/>
    <property type="match status" value="3"/>
</dbReference>
<dbReference type="SMART" id="SM00320">
    <property type="entry name" value="WD40"/>
    <property type="match status" value="5"/>
</dbReference>
<dbReference type="EMBL" id="LHPF02000027">
    <property type="protein sequence ID" value="PSC69324.1"/>
    <property type="molecule type" value="Genomic_DNA"/>
</dbReference>
<organism evidence="2 3">
    <name type="scientific">Micractinium conductrix</name>
    <dbReference type="NCBI Taxonomy" id="554055"/>
    <lineage>
        <taxon>Eukaryota</taxon>
        <taxon>Viridiplantae</taxon>
        <taxon>Chlorophyta</taxon>
        <taxon>core chlorophytes</taxon>
        <taxon>Trebouxiophyceae</taxon>
        <taxon>Chlorellales</taxon>
        <taxon>Chlorellaceae</taxon>
        <taxon>Chlorella clade</taxon>
        <taxon>Micractinium</taxon>
    </lineage>
</organism>
<evidence type="ECO:0000313" key="3">
    <source>
        <dbReference type="Proteomes" id="UP000239649"/>
    </source>
</evidence>
<keyword evidence="3" id="KW-1185">Reference proteome</keyword>
<dbReference type="SUPFAM" id="SSF50978">
    <property type="entry name" value="WD40 repeat-like"/>
    <property type="match status" value="1"/>
</dbReference>
<dbReference type="InterPro" id="IPR001680">
    <property type="entry name" value="WD40_rpt"/>
</dbReference>
<dbReference type="PANTHER" id="PTHR13211:SF0">
    <property type="entry name" value="TELOMERASE CAJAL BODY PROTEIN 1"/>
    <property type="match status" value="1"/>
</dbReference>
<sequence>MASFLALQFREGPPALLYSVHDEYAAATNARTPNSNFLRGAAWSPDGACLLTVSDDNCLRIYDTPSEAFQLAEQSQGATAAAGGSADPQQRQQQQPQPAGQRAPAQPPVAGDSLQPALRMQGGEALYDWHWFPGMNAGDPASCCLATTGRAQPLHLWDAVTGELRCSYRAYNELDEVEPAHTLAFSADGTALFAGFNRCLRRFQVARPGRDCSTVMAYKKGGEGLPGIVSCIAANPDRSGMLAAGSYSGGAALLDSRTRELLCLLEGGHVGGLTHLCFSACGNFLYTGARRDPSILCWDVRYSSGVVYSLPRASCGTNQRIYFDVEPCGRHLATGGEDGQVRVFDLREGSEAARFPAAADTVCAVSFHPVLPLLTTASGQRRYPLAPHDDSDSDSSSSGLESNSELAASSGNDSGGEGAARQSSLAADENVLRVWCFAAQPLQAADAAAEVADCDQHQAAAGEEADAAEPMAADA</sequence>
<dbReference type="InterPro" id="IPR036322">
    <property type="entry name" value="WD40_repeat_dom_sf"/>
</dbReference>
<comment type="caution">
    <text evidence="2">The sequence shown here is derived from an EMBL/GenBank/DDBJ whole genome shotgun (WGS) entry which is preliminary data.</text>
</comment>
<dbReference type="OrthoDB" id="239865at2759"/>
<dbReference type="Gene3D" id="2.130.10.10">
    <property type="entry name" value="YVTN repeat-like/Quinoprotein amine dehydrogenase"/>
    <property type="match status" value="3"/>
</dbReference>
<dbReference type="AlphaFoldDB" id="A0A2P6V5G2"/>
<accession>A0A2P6V5G2</accession>
<dbReference type="PANTHER" id="PTHR13211">
    <property type="entry name" value="TELOMERASE CAJAL BODY PROTEIN 1"/>
    <property type="match status" value="1"/>
</dbReference>
<name>A0A2P6V5G2_9CHLO</name>
<feature type="compositionally biased region" description="Low complexity" evidence="1">
    <location>
        <begin position="394"/>
        <end position="412"/>
    </location>
</feature>
<dbReference type="InterPro" id="IPR051150">
    <property type="entry name" value="SWT21/TCAB1_mRNA_Telomere"/>
</dbReference>
<proteinExistence type="predicted"/>
<dbReference type="Proteomes" id="UP000239649">
    <property type="component" value="Unassembled WGS sequence"/>
</dbReference>
<feature type="region of interest" description="Disordered" evidence="1">
    <location>
        <begin position="72"/>
        <end position="115"/>
    </location>
</feature>
<evidence type="ECO:0000313" key="2">
    <source>
        <dbReference type="EMBL" id="PSC69324.1"/>
    </source>
</evidence>
<protein>
    <submittedName>
        <fullName evidence="2">Telomerase Cajal body 1</fullName>
    </submittedName>
</protein>
<dbReference type="STRING" id="554055.A0A2P6V5G2"/>
<feature type="region of interest" description="Disordered" evidence="1">
    <location>
        <begin position="381"/>
        <end position="423"/>
    </location>
</feature>
<evidence type="ECO:0000256" key="1">
    <source>
        <dbReference type="SAM" id="MobiDB-lite"/>
    </source>
</evidence>